<evidence type="ECO:0000259" key="2">
    <source>
        <dbReference type="Pfam" id="PF03724"/>
    </source>
</evidence>
<comment type="caution">
    <text evidence="3">The sequence shown here is derived from an EMBL/GenBank/DDBJ whole genome shotgun (WGS) entry which is preliminary data.</text>
</comment>
<keyword evidence="4" id="KW-1185">Reference proteome</keyword>
<dbReference type="RefSeq" id="WP_089053184.1">
    <property type="nucleotide sequence ID" value="NZ_MUHA01000006.1"/>
</dbReference>
<evidence type="ECO:0000313" key="4">
    <source>
        <dbReference type="Proteomes" id="UP000198336"/>
    </source>
</evidence>
<dbReference type="Gene3D" id="2.40.128.270">
    <property type="match status" value="1"/>
</dbReference>
<dbReference type="AlphaFoldDB" id="A0A226I5J2"/>
<dbReference type="InterPro" id="IPR005184">
    <property type="entry name" value="DUF306_Meta_HslJ"/>
</dbReference>
<dbReference type="EMBL" id="MUHA01000006">
    <property type="protein sequence ID" value="OXB01790.1"/>
    <property type="molecule type" value="Genomic_DNA"/>
</dbReference>
<dbReference type="InterPro" id="IPR038670">
    <property type="entry name" value="HslJ-like_sf"/>
</dbReference>
<feature type="signal peptide" evidence="1">
    <location>
        <begin position="1"/>
        <end position="22"/>
    </location>
</feature>
<evidence type="ECO:0000256" key="1">
    <source>
        <dbReference type="SAM" id="SignalP"/>
    </source>
</evidence>
<accession>A0A226I5J2</accession>
<dbReference type="Proteomes" id="UP000198336">
    <property type="component" value="Unassembled WGS sequence"/>
</dbReference>
<keyword evidence="1" id="KW-0732">Signal</keyword>
<organism evidence="3 4">
    <name type="scientific">Flavobacterium oncorhynchi</name>
    <dbReference type="NCBI Taxonomy" id="728056"/>
    <lineage>
        <taxon>Bacteria</taxon>
        <taxon>Pseudomonadati</taxon>
        <taxon>Bacteroidota</taxon>
        <taxon>Flavobacteriia</taxon>
        <taxon>Flavobacteriales</taxon>
        <taxon>Flavobacteriaceae</taxon>
        <taxon>Flavobacterium</taxon>
    </lineage>
</organism>
<reference evidence="3 4" key="1">
    <citation type="submission" date="2016-11" db="EMBL/GenBank/DDBJ databases">
        <title>Whole genomes of Flavobacteriaceae.</title>
        <authorList>
            <person name="Stine C."/>
            <person name="Li C."/>
            <person name="Tadesse D."/>
        </authorList>
    </citation>
    <scope>NUCLEOTIDE SEQUENCE [LARGE SCALE GENOMIC DNA]</scope>
    <source>
        <strain evidence="3 4">CCUG 59446</strain>
    </source>
</reference>
<gene>
    <name evidence="3" type="ORF">B0A75_04940</name>
</gene>
<protein>
    <submittedName>
        <fullName evidence="3">META domain-containing protein</fullName>
    </submittedName>
</protein>
<proteinExistence type="predicted"/>
<evidence type="ECO:0000313" key="3">
    <source>
        <dbReference type="EMBL" id="OXB01790.1"/>
    </source>
</evidence>
<sequence length="145" mass="16116">MMKRISILAFLSIMLLSCSVSKDKKGDATAKLDGSWELNFITGPRIAFEGLYPNKKPIINFNTKDSQVSGNNSCNSYTGKLVLDGNKTDFTQPMAVTKMMCLNGQGESVYMNTLQKITSYDITDDGKTLLFISGDIVMMRFTKKQ</sequence>
<dbReference type="Pfam" id="PF03724">
    <property type="entry name" value="META"/>
    <property type="match status" value="1"/>
</dbReference>
<feature type="domain" description="DUF306" evidence="2">
    <location>
        <begin position="32"/>
        <end position="132"/>
    </location>
</feature>
<feature type="chain" id="PRO_5012240308" evidence="1">
    <location>
        <begin position="23"/>
        <end position="145"/>
    </location>
</feature>
<name>A0A226I5J2_9FLAO</name>
<dbReference type="PROSITE" id="PS51257">
    <property type="entry name" value="PROKAR_LIPOPROTEIN"/>
    <property type="match status" value="1"/>
</dbReference>